<protein>
    <recommendedName>
        <fullName evidence="3">Tail terminator</fullName>
    </recommendedName>
</protein>
<dbReference type="Proteomes" id="UP000275199">
    <property type="component" value="Unassembled WGS sequence"/>
</dbReference>
<accession>A0ABX9XEL3</accession>
<evidence type="ECO:0008006" key="3">
    <source>
        <dbReference type="Google" id="ProtNLM"/>
    </source>
</evidence>
<keyword evidence="2" id="KW-1185">Reference proteome</keyword>
<comment type="caution">
    <text evidence="1">The sequence shown here is derived from an EMBL/GenBank/DDBJ whole genome shotgun (WGS) entry which is preliminary data.</text>
</comment>
<reference evidence="1 2" key="1">
    <citation type="submission" date="2018-11" db="EMBL/GenBank/DDBJ databases">
        <authorList>
            <person name="Jang G.I."/>
            <person name="Hwang C.Y."/>
        </authorList>
    </citation>
    <scope>NUCLEOTIDE SEQUENCE [LARGE SCALE GENOMIC DNA]</scope>
    <source>
        <strain evidence="1 2">SSM26</strain>
    </source>
</reference>
<gene>
    <name evidence="1" type="ORF">EF096_15650</name>
</gene>
<evidence type="ECO:0000313" key="1">
    <source>
        <dbReference type="EMBL" id="ROZ82095.1"/>
    </source>
</evidence>
<organism evidence="1 2">
    <name type="scientific">Pseudomonas neustonica</name>
    <dbReference type="NCBI Taxonomy" id="2487346"/>
    <lineage>
        <taxon>Bacteria</taxon>
        <taxon>Pseudomonadati</taxon>
        <taxon>Pseudomonadota</taxon>
        <taxon>Gammaproteobacteria</taxon>
        <taxon>Pseudomonadales</taxon>
        <taxon>Pseudomonadaceae</taxon>
        <taxon>Pseudomonas</taxon>
    </lineage>
</organism>
<evidence type="ECO:0000313" key="2">
    <source>
        <dbReference type="Proteomes" id="UP000275199"/>
    </source>
</evidence>
<dbReference type="EMBL" id="RKKU01000024">
    <property type="protein sequence ID" value="ROZ82095.1"/>
    <property type="molecule type" value="Genomic_DNA"/>
</dbReference>
<sequence length="145" mass="15535">MPDDVQSLLLAELEQRLAAVPEFGALVFEDSVLRVLDAADPELPDQFIVLQPGDTQELERVGHGSVREQTTINITAVTKVRGFAPVLRAARLGIKVALAGNKAGVLTIGVQKAAFQSESPLPPGPGRVWAAHVLPLQITYVQPLK</sequence>
<dbReference type="RefSeq" id="WP_123890729.1">
    <property type="nucleotide sequence ID" value="NZ_RKKU01000024.1"/>
</dbReference>
<proteinExistence type="predicted"/>
<name>A0ABX9XEL3_9PSED</name>